<name>A0A023FBY2_AMBCJ</name>
<accession>A0A023FBY2</accession>
<dbReference type="EMBL" id="GBBK01005577">
    <property type="protein sequence ID" value="JAC18905.1"/>
    <property type="molecule type" value="mRNA"/>
</dbReference>
<reference evidence="1" key="1">
    <citation type="submission" date="2014-03" db="EMBL/GenBank/DDBJ databases">
        <title>The sialotranscriptome of Amblyomma triste, Amblyomma parvum and Amblyomma cajennense ticks, uncovered by 454-based RNA-seq.</title>
        <authorList>
            <person name="Garcia G.R."/>
            <person name="Gardinassi L.G."/>
            <person name="Ribeiro J.M."/>
            <person name="Anatriello E."/>
            <person name="Ferreira B.R."/>
            <person name="Moreira H.N."/>
            <person name="Mafra C."/>
            <person name="Olegario M.M."/>
            <person name="Szabo P.J."/>
            <person name="Miranda-Santos I.K."/>
            <person name="Maruyama S.R."/>
        </authorList>
    </citation>
    <scope>NUCLEOTIDE SEQUENCE</scope>
    <source>
        <strain evidence="1">Uberlandia</strain>
        <tissue evidence="1">Salivary glands</tissue>
    </source>
</reference>
<organism evidence="1">
    <name type="scientific">Amblyomma cajennense</name>
    <name type="common">Cayenne tick</name>
    <name type="synonym">Acarus cajennensis</name>
    <dbReference type="NCBI Taxonomy" id="34607"/>
    <lineage>
        <taxon>Eukaryota</taxon>
        <taxon>Metazoa</taxon>
        <taxon>Ecdysozoa</taxon>
        <taxon>Arthropoda</taxon>
        <taxon>Chelicerata</taxon>
        <taxon>Arachnida</taxon>
        <taxon>Acari</taxon>
        <taxon>Parasitiformes</taxon>
        <taxon>Ixodida</taxon>
        <taxon>Ixodoidea</taxon>
        <taxon>Ixodidae</taxon>
        <taxon>Amblyomminae</taxon>
        <taxon>Amblyomma</taxon>
    </lineage>
</organism>
<proteinExistence type="evidence at transcript level"/>
<protein>
    <submittedName>
        <fullName evidence="1">Putative secreted protein</fullName>
    </submittedName>
</protein>
<evidence type="ECO:0000313" key="1">
    <source>
        <dbReference type="EMBL" id="JAC18905.1"/>
    </source>
</evidence>
<sequence length="103" mass="12198">MHFSIVCIYGFTLLYLLLFTVRSSHTFVLPDSLAFWISLFSCYKPGVSLNASQCPIVCHYSRCFKCFWSSYHIMTLSIPEGFTRLFKLVRYYLNKRRKNHSLH</sequence>
<dbReference type="AlphaFoldDB" id="A0A023FBY2"/>